<keyword evidence="4" id="KW-1185">Reference proteome</keyword>
<organism evidence="3 4">
    <name type="scientific">Cristinia sonorae</name>
    <dbReference type="NCBI Taxonomy" id="1940300"/>
    <lineage>
        <taxon>Eukaryota</taxon>
        <taxon>Fungi</taxon>
        <taxon>Dikarya</taxon>
        <taxon>Basidiomycota</taxon>
        <taxon>Agaricomycotina</taxon>
        <taxon>Agaricomycetes</taxon>
        <taxon>Agaricomycetidae</taxon>
        <taxon>Agaricales</taxon>
        <taxon>Pleurotineae</taxon>
        <taxon>Stephanosporaceae</taxon>
        <taxon>Cristinia</taxon>
    </lineage>
</organism>
<evidence type="ECO:0000313" key="3">
    <source>
        <dbReference type="EMBL" id="KAH8103607.1"/>
    </source>
</evidence>
<dbReference type="PANTHER" id="PTHR47658">
    <property type="entry name" value="HIGH MOBILITY GROUP B PROTEIN 12-RELATED"/>
    <property type="match status" value="1"/>
</dbReference>
<dbReference type="SMART" id="SM00398">
    <property type="entry name" value="HMG"/>
    <property type="match status" value="2"/>
</dbReference>
<keyword evidence="1" id="KW-0539">Nucleus</keyword>
<feature type="domain" description="HMG box" evidence="2">
    <location>
        <begin position="158"/>
        <end position="225"/>
    </location>
</feature>
<dbReference type="GO" id="GO:0003677">
    <property type="term" value="F:DNA binding"/>
    <property type="evidence" value="ECO:0007669"/>
    <property type="project" value="UniProtKB-UniRule"/>
</dbReference>
<dbReference type="PROSITE" id="PS50118">
    <property type="entry name" value="HMG_BOX_2"/>
    <property type="match status" value="1"/>
</dbReference>
<reference evidence="3" key="1">
    <citation type="journal article" date="2021" name="New Phytol.">
        <title>Evolutionary innovations through gain and loss of genes in the ectomycorrhizal Boletales.</title>
        <authorList>
            <person name="Wu G."/>
            <person name="Miyauchi S."/>
            <person name="Morin E."/>
            <person name="Kuo A."/>
            <person name="Drula E."/>
            <person name="Varga T."/>
            <person name="Kohler A."/>
            <person name="Feng B."/>
            <person name="Cao Y."/>
            <person name="Lipzen A."/>
            <person name="Daum C."/>
            <person name="Hundley H."/>
            <person name="Pangilinan J."/>
            <person name="Johnson J."/>
            <person name="Barry K."/>
            <person name="LaButti K."/>
            <person name="Ng V."/>
            <person name="Ahrendt S."/>
            <person name="Min B."/>
            <person name="Choi I.G."/>
            <person name="Park H."/>
            <person name="Plett J.M."/>
            <person name="Magnuson J."/>
            <person name="Spatafora J.W."/>
            <person name="Nagy L.G."/>
            <person name="Henrissat B."/>
            <person name="Grigoriev I.V."/>
            <person name="Yang Z.L."/>
            <person name="Xu J."/>
            <person name="Martin F.M."/>
        </authorList>
    </citation>
    <scope>NUCLEOTIDE SEQUENCE</scope>
    <source>
        <strain evidence="3">KKN 215</strain>
    </source>
</reference>
<dbReference type="Proteomes" id="UP000813824">
    <property type="component" value="Unassembled WGS sequence"/>
</dbReference>
<evidence type="ECO:0000259" key="2">
    <source>
        <dbReference type="PROSITE" id="PS50118"/>
    </source>
</evidence>
<dbReference type="AlphaFoldDB" id="A0A8K0XSD1"/>
<dbReference type="InterPro" id="IPR036910">
    <property type="entry name" value="HMG_box_dom_sf"/>
</dbReference>
<dbReference type="CDD" id="cd00084">
    <property type="entry name" value="HMG-box_SF"/>
    <property type="match status" value="1"/>
</dbReference>
<protein>
    <recommendedName>
        <fullName evidence="2">HMG box domain-containing protein</fullName>
    </recommendedName>
</protein>
<name>A0A8K0XSD1_9AGAR</name>
<dbReference type="Gene3D" id="1.10.30.10">
    <property type="entry name" value="High mobility group box domain"/>
    <property type="match status" value="2"/>
</dbReference>
<dbReference type="SUPFAM" id="SSF47095">
    <property type="entry name" value="HMG-box"/>
    <property type="match status" value="2"/>
</dbReference>
<sequence>MTKEEKQSYKDRCKENIAASRLRSLEYRLGLDEGALASELGNTNMRAVLRKAMTISRAPNVQDLSPEERPPKKPAGSYLRFISATRLNPKEGSKAWKRMTEEEKKVYADPARVDLEEWSKRYNAFIVNADKDILDTLNASRTMKGTRKIVLKSKGRYKKMPGAAYFRFYREYWNSLDQSKPHSIIEVNKEASKIWRNMSDEEKAPYIEARNKDFEEYFAQREASQSNS</sequence>
<feature type="DNA-binding region" description="HMG box" evidence="1">
    <location>
        <begin position="158"/>
        <end position="225"/>
    </location>
</feature>
<comment type="caution">
    <text evidence="3">The sequence shown here is derived from an EMBL/GenBank/DDBJ whole genome shotgun (WGS) entry which is preliminary data.</text>
</comment>
<dbReference type="Pfam" id="PF00505">
    <property type="entry name" value="HMG_box"/>
    <property type="match status" value="1"/>
</dbReference>
<evidence type="ECO:0000256" key="1">
    <source>
        <dbReference type="PROSITE-ProRule" id="PRU00267"/>
    </source>
</evidence>
<dbReference type="EMBL" id="JAEVFJ010000007">
    <property type="protein sequence ID" value="KAH8103607.1"/>
    <property type="molecule type" value="Genomic_DNA"/>
</dbReference>
<accession>A0A8K0XSD1</accession>
<evidence type="ECO:0000313" key="4">
    <source>
        <dbReference type="Proteomes" id="UP000813824"/>
    </source>
</evidence>
<proteinExistence type="predicted"/>
<dbReference type="InterPro" id="IPR009071">
    <property type="entry name" value="HMG_box_dom"/>
</dbReference>
<keyword evidence="1" id="KW-0238">DNA-binding</keyword>
<gene>
    <name evidence="3" type="ORF">BXZ70DRAFT_742398</name>
</gene>
<dbReference type="OrthoDB" id="6247875at2759"/>
<dbReference type="GO" id="GO:0005634">
    <property type="term" value="C:nucleus"/>
    <property type="evidence" value="ECO:0007669"/>
    <property type="project" value="UniProtKB-UniRule"/>
</dbReference>